<keyword evidence="1" id="KW-1133">Transmembrane helix</keyword>
<sequence length="121" mass="13734">MGISLAKAELLAIFLETLLYGISFGLYWVTIVVLLHQHRSGYMQYRKLIPVATILLLSATAHLTLDFVRIIQGFIEYDDANAYYGLIPHPLHIAKTALYVTHVTTGDCVLIWRCYIVHNKS</sequence>
<proteinExistence type="predicted"/>
<evidence type="ECO:0000256" key="1">
    <source>
        <dbReference type="SAM" id="Phobius"/>
    </source>
</evidence>
<name>A0ABR3IWF8_9AGAR</name>
<feature type="transmembrane region" description="Helical" evidence="1">
    <location>
        <begin position="12"/>
        <end position="36"/>
    </location>
</feature>
<keyword evidence="3" id="KW-1185">Reference proteome</keyword>
<comment type="caution">
    <text evidence="2">The sequence shown here is derived from an EMBL/GenBank/DDBJ whole genome shotgun (WGS) entry which is preliminary data.</text>
</comment>
<reference evidence="3" key="1">
    <citation type="submission" date="2024-06" db="EMBL/GenBank/DDBJ databases">
        <title>Multi-omics analyses provide insights into the biosynthesis of the anticancer antibiotic pleurotin in Hohenbuehelia grisea.</title>
        <authorList>
            <person name="Weaver J.A."/>
            <person name="Alberti F."/>
        </authorList>
    </citation>
    <scope>NUCLEOTIDE SEQUENCE [LARGE SCALE GENOMIC DNA]</scope>
    <source>
        <strain evidence="3">T-177</strain>
    </source>
</reference>
<feature type="transmembrane region" description="Helical" evidence="1">
    <location>
        <begin position="48"/>
        <end position="65"/>
    </location>
</feature>
<accession>A0ABR3IWF8</accession>
<keyword evidence="1" id="KW-0472">Membrane</keyword>
<evidence type="ECO:0000313" key="2">
    <source>
        <dbReference type="EMBL" id="KAL0947609.1"/>
    </source>
</evidence>
<keyword evidence="1" id="KW-0812">Transmembrane</keyword>
<dbReference type="Proteomes" id="UP001556367">
    <property type="component" value="Unassembled WGS sequence"/>
</dbReference>
<gene>
    <name evidence="2" type="ORF">HGRIS_013698</name>
</gene>
<organism evidence="2 3">
    <name type="scientific">Hohenbuehelia grisea</name>
    <dbReference type="NCBI Taxonomy" id="104357"/>
    <lineage>
        <taxon>Eukaryota</taxon>
        <taxon>Fungi</taxon>
        <taxon>Dikarya</taxon>
        <taxon>Basidiomycota</taxon>
        <taxon>Agaricomycotina</taxon>
        <taxon>Agaricomycetes</taxon>
        <taxon>Agaricomycetidae</taxon>
        <taxon>Agaricales</taxon>
        <taxon>Pleurotineae</taxon>
        <taxon>Pleurotaceae</taxon>
        <taxon>Hohenbuehelia</taxon>
    </lineage>
</organism>
<dbReference type="EMBL" id="JASNQZ010000015">
    <property type="protein sequence ID" value="KAL0947609.1"/>
    <property type="molecule type" value="Genomic_DNA"/>
</dbReference>
<protein>
    <submittedName>
        <fullName evidence="2">Uncharacterized protein</fullName>
    </submittedName>
</protein>
<evidence type="ECO:0000313" key="3">
    <source>
        <dbReference type="Proteomes" id="UP001556367"/>
    </source>
</evidence>